<keyword evidence="2" id="KW-1185">Reference proteome</keyword>
<sequence>MEGISNLEKEIRVSQLVTLNVTALAKSLRTFQTEEQAEKSLNQVADYVKNSSIAWKSKQFLFIELVKTIEKWQPRQAVNARKLVENLLEQADELCDQQKPTVAADALLVVLRMQDRHQMFGVDWKSVIDRVDRGTAGTATGLGSRFEMKMETS</sequence>
<name>A0A2G5USP4_9PELO</name>
<gene>
    <name evidence="1" type="primary">Cnig_chr_III.g9581</name>
    <name evidence="1" type="ORF">B9Z55_009581</name>
</gene>
<dbReference type="AlphaFoldDB" id="A0A2G5USP4"/>
<evidence type="ECO:0000313" key="1">
    <source>
        <dbReference type="EMBL" id="PIC42534.1"/>
    </source>
</evidence>
<comment type="caution">
    <text evidence="1">The sequence shown here is derived from an EMBL/GenBank/DDBJ whole genome shotgun (WGS) entry which is preliminary data.</text>
</comment>
<dbReference type="OrthoDB" id="16066at2759"/>
<organism evidence="1 2">
    <name type="scientific">Caenorhabditis nigoni</name>
    <dbReference type="NCBI Taxonomy" id="1611254"/>
    <lineage>
        <taxon>Eukaryota</taxon>
        <taxon>Metazoa</taxon>
        <taxon>Ecdysozoa</taxon>
        <taxon>Nematoda</taxon>
        <taxon>Chromadorea</taxon>
        <taxon>Rhabditida</taxon>
        <taxon>Rhabditina</taxon>
        <taxon>Rhabditomorpha</taxon>
        <taxon>Rhabditoidea</taxon>
        <taxon>Rhabditidae</taxon>
        <taxon>Peloderinae</taxon>
        <taxon>Caenorhabditis</taxon>
    </lineage>
</organism>
<accession>A0A2G5USP4</accession>
<evidence type="ECO:0000313" key="2">
    <source>
        <dbReference type="Proteomes" id="UP000230233"/>
    </source>
</evidence>
<protein>
    <submittedName>
        <fullName evidence="1">Uncharacterized protein</fullName>
    </submittedName>
</protein>
<reference evidence="2" key="1">
    <citation type="submission" date="2017-10" db="EMBL/GenBank/DDBJ databases">
        <title>Rapid genome shrinkage in a self-fertile nematode reveals novel sperm competition proteins.</title>
        <authorList>
            <person name="Yin D."/>
            <person name="Schwarz E.M."/>
            <person name="Thomas C.G."/>
            <person name="Felde R.L."/>
            <person name="Korf I.F."/>
            <person name="Cutter A.D."/>
            <person name="Schartner C.M."/>
            <person name="Ralston E.J."/>
            <person name="Meyer B.J."/>
            <person name="Haag E.S."/>
        </authorList>
    </citation>
    <scope>NUCLEOTIDE SEQUENCE [LARGE SCALE GENOMIC DNA]</scope>
    <source>
        <strain evidence="2">JU1422</strain>
    </source>
</reference>
<dbReference type="Proteomes" id="UP000230233">
    <property type="component" value="Chromosome III"/>
</dbReference>
<proteinExistence type="predicted"/>
<dbReference type="EMBL" id="PDUG01000003">
    <property type="protein sequence ID" value="PIC42534.1"/>
    <property type="molecule type" value="Genomic_DNA"/>
</dbReference>